<evidence type="ECO:0000256" key="5">
    <source>
        <dbReference type="ARBA" id="ARBA00022692"/>
    </source>
</evidence>
<evidence type="ECO:0000313" key="14">
    <source>
        <dbReference type="Proteomes" id="UP000317315"/>
    </source>
</evidence>
<evidence type="ECO:0000313" key="13">
    <source>
        <dbReference type="EMBL" id="SMO63692.1"/>
    </source>
</evidence>
<dbReference type="InterPro" id="IPR018047">
    <property type="entry name" value="Ammonium_transpt_CS"/>
</dbReference>
<keyword evidence="5 10" id="KW-0812">Transmembrane</keyword>
<dbReference type="Pfam" id="PF00909">
    <property type="entry name" value="Ammonium_transp"/>
    <property type="match status" value="1"/>
</dbReference>
<dbReference type="InterPro" id="IPR002229">
    <property type="entry name" value="RhesusRHD"/>
</dbReference>
<evidence type="ECO:0000259" key="12">
    <source>
        <dbReference type="Pfam" id="PF00909"/>
    </source>
</evidence>
<evidence type="ECO:0000256" key="6">
    <source>
        <dbReference type="ARBA" id="ARBA00022989"/>
    </source>
</evidence>
<feature type="transmembrane region" description="Helical" evidence="10">
    <location>
        <begin position="378"/>
        <end position="396"/>
    </location>
</feature>
<dbReference type="OrthoDB" id="9814202at2"/>
<dbReference type="PROSITE" id="PS01219">
    <property type="entry name" value="AMMONIUM_TRANSP"/>
    <property type="match status" value="1"/>
</dbReference>
<comment type="similarity">
    <text evidence="2 10">Belongs to the ammonia transporter channel (TC 1.A.11.2) family.</text>
</comment>
<keyword evidence="6 10" id="KW-1133">Transmembrane helix</keyword>
<keyword evidence="7 10" id="KW-0472">Membrane</keyword>
<keyword evidence="11" id="KW-0732">Signal</keyword>
<dbReference type="NCBIfam" id="TIGR00836">
    <property type="entry name" value="amt"/>
    <property type="match status" value="1"/>
</dbReference>
<dbReference type="EMBL" id="FXTM01000015">
    <property type="protein sequence ID" value="SMO63692.1"/>
    <property type="molecule type" value="Genomic_DNA"/>
</dbReference>
<feature type="transmembrane region" description="Helical" evidence="10">
    <location>
        <begin position="335"/>
        <end position="358"/>
    </location>
</feature>
<dbReference type="SUPFAM" id="SSF111352">
    <property type="entry name" value="Ammonium transporter"/>
    <property type="match status" value="1"/>
</dbReference>
<feature type="chain" id="PRO_5021903076" description="Ammonium transporter" evidence="11">
    <location>
        <begin position="20"/>
        <end position="427"/>
    </location>
</feature>
<feature type="transmembrane region" description="Helical" evidence="10">
    <location>
        <begin position="61"/>
        <end position="82"/>
    </location>
</feature>
<dbReference type="PRINTS" id="PR00342">
    <property type="entry name" value="RHESUSRHD"/>
</dbReference>
<feature type="domain" description="Ammonium transporter AmtB-like" evidence="12">
    <location>
        <begin position="31"/>
        <end position="424"/>
    </location>
</feature>
<evidence type="ECO:0000256" key="2">
    <source>
        <dbReference type="ARBA" id="ARBA00005887"/>
    </source>
</evidence>
<dbReference type="RefSeq" id="WP_142935761.1">
    <property type="nucleotide sequence ID" value="NZ_FXTM01000015.1"/>
</dbReference>
<comment type="subcellular location">
    <subcellularLocation>
        <location evidence="1 10">Cell membrane</location>
        <topology evidence="1 10">Multi-pass membrane protein</topology>
    </subcellularLocation>
</comment>
<organism evidence="13 14">
    <name type="scientific">Balnearium lithotrophicum</name>
    <dbReference type="NCBI Taxonomy" id="223788"/>
    <lineage>
        <taxon>Bacteria</taxon>
        <taxon>Pseudomonadati</taxon>
        <taxon>Aquificota</taxon>
        <taxon>Aquificia</taxon>
        <taxon>Desulfurobacteriales</taxon>
        <taxon>Desulfurobacteriaceae</taxon>
        <taxon>Balnearium</taxon>
    </lineage>
</organism>
<dbReference type="Gene3D" id="1.10.3430.10">
    <property type="entry name" value="Ammonium transporter AmtB like domains"/>
    <property type="match status" value="1"/>
</dbReference>
<evidence type="ECO:0000256" key="4">
    <source>
        <dbReference type="ARBA" id="ARBA00022475"/>
    </source>
</evidence>
<evidence type="ECO:0000256" key="8">
    <source>
        <dbReference type="ARBA" id="ARBA00023177"/>
    </source>
</evidence>
<feature type="transmembrane region" description="Helical" evidence="10">
    <location>
        <begin position="279"/>
        <end position="297"/>
    </location>
</feature>
<feature type="transmembrane region" description="Helical" evidence="10">
    <location>
        <begin position="35"/>
        <end position="54"/>
    </location>
</feature>
<feature type="transmembrane region" description="Helical" evidence="10">
    <location>
        <begin position="119"/>
        <end position="141"/>
    </location>
</feature>
<evidence type="ECO:0000256" key="9">
    <source>
        <dbReference type="ARBA" id="ARBA00050025"/>
    </source>
</evidence>
<proteinExistence type="inferred from homology"/>
<evidence type="ECO:0000256" key="7">
    <source>
        <dbReference type="ARBA" id="ARBA00023136"/>
    </source>
</evidence>
<dbReference type="InterPro" id="IPR024041">
    <property type="entry name" value="NH4_transpt_AmtB-like_dom"/>
</dbReference>
<keyword evidence="3 10" id="KW-0813">Transport</keyword>
<keyword evidence="8 10" id="KW-0924">Ammonia transport</keyword>
<evidence type="ECO:0000256" key="10">
    <source>
        <dbReference type="RuleBase" id="RU362002"/>
    </source>
</evidence>
<name>A0A521CWA4_9BACT</name>
<reference evidence="13 14" key="1">
    <citation type="submission" date="2017-05" db="EMBL/GenBank/DDBJ databases">
        <authorList>
            <person name="Varghese N."/>
            <person name="Submissions S."/>
        </authorList>
    </citation>
    <scope>NUCLEOTIDE SEQUENCE [LARGE SCALE GENOMIC DNA]</scope>
    <source>
        <strain evidence="13 14">DSM 16304</strain>
    </source>
</reference>
<dbReference type="GO" id="GO:0005886">
    <property type="term" value="C:plasma membrane"/>
    <property type="evidence" value="ECO:0007669"/>
    <property type="project" value="UniProtKB-SubCell"/>
</dbReference>
<feature type="transmembrane region" description="Helical" evidence="10">
    <location>
        <begin position="248"/>
        <end position="267"/>
    </location>
</feature>
<dbReference type="GO" id="GO:0008519">
    <property type="term" value="F:ammonium channel activity"/>
    <property type="evidence" value="ECO:0007669"/>
    <property type="project" value="InterPro"/>
</dbReference>
<dbReference type="PANTHER" id="PTHR43029:SF10">
    <property type="entry name" value="AMMONIUM TRANSPORTER MEP2"/>
    <property type="match status" value="1"/>
</dbReference>
<dbReference type="InterPro" id="IPR029020">
    <property type="entry name" value="Ammonium/urea_transptr"/>
</dbReference>
<feature type="transmembrane region" description="Helical" evidence="10">
    <location>
        <begin position="303"/>
        <end position="323"/>
    </location>
</feature>
<evidence type="ECO:0000256" key="1">
    <source>
        <dbReference type="ARBA" id="ARBA00004651"/>
    </source>
</evidence>
<sequence>MRKLLGALPLALMPAAAFAGKAPKLDSGDTAWMLVSTALVMLMTPAGLALFYGGMSRSKNILNTIGMSFLAYCVATVVWVLWGYTLAFGPDVGGFIGGLQKIFMHGIGTDTLSGKIPEFVFAAFQGTFAAITVALASGAVIERMKFSTWLIFSLIWVTVVYAPIAHWVWGGGFLGNDGALDFAGGTVVHINAGIAGLVLALLLGKRKGYGKTAFFPSSVVLTVLGAALLWFGWFGFNAGSELAADGVAGSAFLVTNVAASMAAISWMVTEWIFARKPTLLGAASGAVAGLVAITPAAGFVDVFGALVIGLVAGILGWFGVFVLKKKLGYDDSLDAFGVHGLNGIWGAIATGIFAVKAIGGTPGVLEGNLPQLWIQLKAVIVTIVYSSVMTVVVYFVSSILTGGARVPEEYEVEGLDSAIHGEKGFKL</sequence>
<feature type="transmembrane region" description="Helical" evidence="10">
    <location>
        <begin position="148"/>
        <end position="170"/>
    </location>
</feature>
<evidence type="ECO:0000256" key="3">
    <source>
        <dbReference type="ARBA" id="ARBA00022448"/>
    </source>
</evidence>
<dbReference type="Proteomes" id="UP000317315">
    <property type="component" value="Unassembled WGS sequence"/>
</dbReference>
<evidence type="ECO:0000256" key="11">
    <source>
        <dbReference type="SAM" id="SignalP"/>
    </source>
</evidence>
<dbReference type="InterPro" id="IPR001905">
    <property type="entry name" value="Ammonium_transpt"/>
</dbReference>
<gene>
    <name evidence="13" type="ORF">SAMN06269117_11564</name>
</gene>
<dbReference type="AlphaFoldDB" id="A0A521CWA4"/>
<protein>
    <recommendedName>
        <fullName evidence="9 10">Ammonium transporter</fullName>
    </recommendedName>
</protein>
<accession>A0A521CWA4</accession>
<feature type="transmembrane region" description="Helical" evidence="10">
    <location>
        <begin position="214"/>
        <end position="236"/>
    </location>
</feature>
<feature type="signal peptide" evidence="11">
    <location>
        <begin position="1"/>
        <end position="19"/>
    </location>
</feature>
<dbReference type="FunFam" id="1.10.3430.10:FF:000007">
    <property type="entry name" value="Ammonium transporter"/>
    <property type="match status" value="1"/>
</dbReference>
<feature type="transmembrane region" description="Helical" evidence="10">
    <location>
        <begin position="182"/>
        <end position="202"/>
    </location>
</feature>
<dbReference type="PANTHER" id="PTHR43029">
    <property type="entry name" value="AMMONIUM TRANSPORTER MEP2"/>
    <property type="match status" value="1"/>
</dbReference>
<keyword evidence="4" id="KW-1003">Cell membrane</keyword>
<keyword evidence="14" id="KW-1185">Reference proteome</keyword>